<dbReference type="InterPro" id="IPR002110">
    <property type="entry name" value="Ankyrin_rpt"/>
</dbReference>
<keyword evidence="12 15" id="KW-0472">Membrane</keyword>
<keyword evidence="4 15" id="KW-0813">Transport</keyword>
<dbReference type="InterPro" id="IPR018490">
    <property type="entry name" value="cNMP-bd_dom_sf"/>
</dbReference>
<evidence type="ECO:0000256" key="6">
    <source>
        <dbReference type="ARBA" id="ARBA00022692"/>
    </source>
</evidence>
<evidence type="ECO:0000313" key="18">
    <source>
        <dbReference type="Proteomes" id="UP000242715"/>
    </source>
</evidence>
<keyword evidence="13 15" id="KW-0407">Ion channel</keyword>
<keyword evidence="5 15" id="KW-0633">Potassium transport</keyword>
<feature type="domain" description="Cyclic nucleotide-binding" evidence="16">
    <location>
        <begin position="213"/>
        <end position="329"/>
    </location>
</feature>
<keyword evidence="18" id="KW-1185">Reference proteome</keyword>
<keyword evidence="8 15" id="KW-0851">Voltage-gated channel</keyword>
<evidence type="ECO:0000256" key="9">
    <source>
        <dbReference type="ARBA" id="ARBA00022958"/>
    </source>
</evidence>
<evidence type="ECO:0000256" key="7">
    <source>
        <dbReference type="ARBA" id="ARBA00022826"/>
    </source>
</evidence>
<feature type="transmembrane region" description="Helical" evidence="15">
    <location>
        <begin position="38"/>
        <end position="58"/>
    </location>
</feature>
<dbReference type="SUPFAM" id="SSF48403">
    <property type="entry name" value="Ankyrin repeat"/>
    <property type="match status" value="1"/>
</dbReference>
<evidence type="ECO:0000256" key="5">
    <source>
        <dbReference type="ARBA" id="ARBA00022538"/>
    </source>
</evidence>
<protein>
    <recommendedName>
        <fullName evidence="15">Potassium channel</fullName>
    </recommendedName>
</protein>
<evidence type="ECO:0000256" key="15">
    <source>
        <dbReference type="RuleBase" id="RU369015"/>
    </source>
</evidence>
<dbReference type="InterPro" id="IPR000595">
    <property type="entry name" value="cNMP-bd_dom"/>
</dbReference>
<dbReference type="GO" id="GO:0005886">
    <property type="term" value="C:plasma membrane"/>
    <property type="evidence" value="ECO:0007669"/>
    <property type="project" value="UniProtKB-SubCell"/>
</dbReference>
<dbReference type="InterPro" id="IPR036770">
    <property type="entry name" value="Ankyrin_rpt-contain_sf"/>
</dbReference>
<gene>
    <name evidence="17" type="ORF">TSUD_194270</name>
</gene>
<accession>A0A2Z6NM40</accession>
<dbReference type="Gene3D" id="1.25.40.20">
    <property type="entry name" value="Ankyrin repeat-containing domain"/>
    <property type="match status" value="1"/>
</dbReference>
<organism evidence="17 18">
    <name type="scientific">Trifolium subterraneum</name>
    <name type="common">Subterranean clover</name>
    <dbReference type="NCBI Taxonomy" id="3900"/>
    <lineage>
        <taxon>Eukaryota</taxon>
        <taxon>Viridiplantae</taxon>
        <taxon>Streptophyta</taxon>
        <taxon>Embryophyta</taxon>
        <taxon>Tracheophyta</taxon>
        <taxon>Spermatophyta</taxon>
        <taxon>Magnoliopsida</taxon>
        <taxon>eudicotyledons</taxon>
        <taxon>Gunneridae</taxon>
        <taxon>Pentapetalae</taxon>
        <taxon>rosids</taxon>
        <taxon>fabids</taxon>
        <taxon>Fabales</taxon>
        <taxon>Fabaceae</taxon>
        <taxon>Papilionoideae</taxon>
        <taxon>50 kb inversion clade</taxon>
        <taxon>NPAAA clade</taxon>
        <taxon>Hologalegina</taxon>
        <taxon>IRL clade</taxon>
        <taxon>Trifolieae</taxon>
        <taxon>Trifolium</taxon>
    </lineage>
</organism>
<dbReference type="Gene3D" id="1.10.287.70">
    <property type="match status" value="1"/>
</dbReference>
<dbReference type="PROSITE" id="PS50088">
    <property type="entry name" value="ANK_REPEAT"/>
    <property type="match status" value="1"/>
</dbReference>
<dbReference type="Pfam" id="PF00520">
    <property type="entry name" value="Ion_trans"/>
    <property type="match status" value="1"/>
</dbReference>
<dbReference type="Pfam" id="PF00027">
    <property type="entry name" value="cNMP_binding"/>
    <property type="match status" value="1"/>
</dbReference>
<evidence type="ECO:0000256" key="14">
    <source>
        <dbReference type="PROSITE-ProRule" id="PRU00023"/>
    </source>
</evidence>
<dbReference type="InterPro" id="IPR005821">
    <property type="entry name" value="Ion_trans_dom"/>
</dbReference>
<dbReference type="EMBL" id="DF973956">
    <property type="protein sequence ID" value="GAU43073.1"/>
    <property type="molecule type" value="Genomic_DNA"/>
</dbReference>
<evidence type="ECO:0000256" key="8">
    <source>
        <dbReference type="ARBA" id="ARBA00022882"/>
    </source>
</evidence>
<dbReference type="SUPFAM" id="SSF81324">
    <property type="entry name" value="Voltage-gated potassium channels"/>
    <property type="match status" value="1"/>
</dbReference>
<dbReference type="OrthoDB" id="426293at2759"/>
<evidence type="ECO:0000256" key="12">
    <source>
        <dbReference type="ARBA" id="ARBA00023136"/>
    </source>
</evidence>
<dbReference type="PROSITE" id="PS50042">
    <property type="entry name" value="CNMP_BINDING_3"/>
    <property type="match status" value="1"/>
</dbReference>
<evidence type="ECO:0000256" key="3">
    <source>
        <dbReference type="ARBA" id="ARBA00007929"/>
    </source>
</evidence>
<dbReference type="GO" id="GO:0005249">
    <property type="term" value="F:voltage-gated potassium channel activity"/>
    <property type="evidence" value="ECO:0007669"/>
    <property type="project" value="UniProtKB-UniRule"/>
</dbReference>
<keyword evidence="10 15" id="KW-1133">Transmembrane helix</keyword>
<dbReference type="SUPFAM" id="SSF51206">
    <property type="entry name" value="cAMP-binding domain-like"/>
    <property type="match status" value="1"/>
</dbReference>
<dbReference type="SMART" id="SM00100">
    <property type="entry name" value="cNMP"/>
    <property type="match status" value="1"/>
</dbReference>
<evidence type="ECO:0000259" key="16">
    <source>
        <dbReference type="PROSITE" id="PS50042"/>
    </source>
</evidence>
<reference evidence="18" key="1">
    <citation type="journal article" date="2017" name="Front. Plant Sci.">
        <title>Climate Clever Clovers: New Paradigm to Reduce the Environmental Footprint of Ruminants by Breeding Low Methanogenic Forages Utilizing Haplotype Variation.</title>
        <authorList>
            <person name="Kaur P."/>
            <person name="Appels R."/>
            <person name="Bayer P.E."/>
            <person name="Keeble-Gagnere G."/>
            <person name="Wang J."/>
            <person name="Hirakawa H."/>
            <person name="Shirasawa K."/>
            <person name="Vercoe P."/>
            <person name="Stefanova K."/>
            <person name="Durmic Z."/>
            <person name="Nichols P."/>
            <person name="Revell C."/>
            <person name="Isobe S.N."/>
            <person name="Edwards D."/>
            <person name="Erskine W."/>
        </authorList>
    </citation>
    <scope>NUCLEOTIDE SEQUENCE [LARGE SCALE GENOMIC DNA]</scope>
    <source>
        <strain evidence="18">cv. Daliak</strain>
    </source>
</reference>
<feature type="transmembrane region" description="Helical" evidence="15">
    <location>
        <begin position="110"/>
        <end position="135"/>
    </location>
</feature>
<dbReference type="AlphaFoldDB" id="A0A2Z6NM40"/>
<comment type="subcellular location">
    <subcellularLocation>
        <location evidence="2">Cell membrane</location>
        <topology evidence="2">Peripheral membrane protein</topology>
        <orientation evidence="2">Cytoplasmic side</orientation>
    </subcellularLocation>
    <subcellularLocation>
        <location evidence="1 15">Membrane</location>
        <topology evidence="1 15">Multi-pass membrane protein</topology>
    </subcellularLocation>
</comment>
<dbReference type="Pfam" id="PF00023">
    <property type="entry name" value="Ank"/>
    <property type="match status" value="1"/>
</dbReference>
<keyword evidence="9 15" id="KW-0630">Potassium</keyword>
<dbReference type="Gene3D" id="2.60.120.10">
    <property type="entry name" value="Jelly Rolls"/>
    <property type="match status" value="1"/>
</dbReference>
<keyword evidence="14" id="KW-0040">ANK repeat</keyword>
<dbReference type="Proteomes" id="UP000242715">
    <property type="component" value="Unassembled WGS sequence"/>
</dbReference>
<comment type="similarity">
    <text evidence="3 15">Belongs to the potassium channel family. Plant (TC 1.A.1.4) subfamily.</text>
</comment>
<comment type="domain">
    <text evidence="15">The segment S4 is probably the voltage-sensor and is characterized by a series of positively charged amino acids. The pore-forming region H5 is enclosed by the transmembrane segments S5 and S6 in the Shaker-type (1P/6TM) and contains the GYGD signature motif which seems to be involved in potassium selectivity.</text>
</comment>
<proteinExistence type="inferred from homology"/>
<sequence>MLALLRVFYSIRIQRCFSELEENEKINFIVVRIARMMWVCYLVCHYGGCVFYLLAASHRDAKNTWFSLVDPNFVELGFIQRYVTSMYLAVISFTTVGYGDLHPISTDEMVFSVIFLLIDFGLIAYVTTTVIYLVLPDIGLLGKYRARRVRVLAYCRHYHLSDDICKEVSDHLKLEYQSRAQPSEENGILNSLPIPVKGKILNALSTKLTDNRMLNRLSNPIRFQLIQAMEPVMFPANTSIILQNEAPMFLYFVLSGSVDLNTGGGQPVDTVTSGEVFGETCVFFNRPQAFTATTSRLSQLLMMDRVKLMSILQSCPKDTSSLISGHLEDLNTKPYLNEVRSEFENNARTIGRIDLPVSLLFAVERRYSRLFDRLVEEYPDPNERDSSGRTLLHLLASRNDIQKCRKLIDIGANPNLTDSSGNYPLQIWNNNGDDA</sequence>
<dbReference type="GO" id="GO:0034702">
    <property type="term" value="C:monoatomic ion channel complex"/>
    <property type="evidence" value="ECO:0007669"/>
    <property type="project" value="UniProtKB-KW"/>
</dbReference>
<dbReference type="InterPro" id="IPR045319">
    <property type="entry name" value="KAT/AKT"/>
</dbReference>
<keyword evidence="11 15" id="KW-0406">Ion transport</keyword>
<keyword evidence="6 15" id="KW-0812">Transmembrane</keyword>
<evidence type="ECO:0000256" key="2">
    <source>
        <dbReference type="ARBA" id="ARBA00004413"/>
    </source>
</evidence>
<evidence type="ECO:0000256" key="13">
    <source>
        <dbReference type="ARBA" id="ARBA00023303"/>
    </source>
</evidence>
<evidence type="ECO:0000256" key="4">
    <source>
        <dbReference type="ARBA" id="ARBA00022448"/>
    </source>
</evidence>
<evidence type="ECO:0000313" key="17">
    <source>
        <dbReference type="EMBL" id="GAU43073.1"/>
    </source>
</evidence>
<comment type="caution">
    <text evidence="15">Lacks conserved residue(s) required for the propagation of feature annotation.</text>
</comment>
<dbReference type="InterPro" id="IPR014710">
    <property type="entry name" value="RmlC-like_jellyroll"/>
</dbReference>
<evidence type="ECO:0000256" key="10">
    <source>
        <dbReference type="ARBA" id="ARBA00022989"/>
    </source>
</evidence>
<name>A0A2Z6NM40_TRISU</name>
<dbReference type="PROSITE" id="PS50297">
    <property type="entry name" value="ANK_REP_REGION"/>
    <property type="match status" value="1"/>
</dbReference>
<keyword evidence="7 15" id="KW-0631">Potassium channel</keyword>
<dbReference type="CDD" id="cd00038">
    <property type="entry name" value="CAP_ED"/>
    <property type="match status" value="1"/>
</dbReference>
<dbReference type="SMART" id="SM00248">
    <property type="entry name" value="ANK"/>
    <property type="match status" value="2"/>
</dbReference>
<comment type="subunit">
    <text evidence="15">The potassium channel is composed of a homo- or heterotetrameric complex of pore-forming subunits.</text>
</comment>
<comment type="function">
    <text evidence="15">Potassium channel.</text>
</comment>
<dbReference type="PANTHER" id="PTHR45743">
    <property type="entry name" value="POTASSIUM CHANNEL AKT1"/>
    <property type="match status" value="1"/>
</dbReference>
<feature type="transmembrane region" description="Helical" evidence="15">
    <location>
        <begin position="78"/>
        <end position="98"/>
    </location>
</feature>
<evidence type="ECO:0000256" key="11">
    <source>
        <dbReference type="ARBA" id="ARBA00023065"/>
    </source>
</evidence>
<feature type="repeat" description="ANK" evidence="14">
    <location>
        <begin position="387"/>
        <end position="419"/>
    </location>
</feature>
<evidence type="ECO:0000256" key="1">
    <source>
        <dbReference type="ARBA" id="ARBA00004141"/>
    </source>
</evidence>
<dbReference type="PANTHER" id="PTHR45743:SF57">
    <property type="entry name" value="POTASSIUM CHANNEL"/>
    <property type="match status" value="1"/>
</dbReference>